<evidence type="ECO:0000259" key="3">
    <source>
        <dbReference type="Pfam" id="PF23128"/>
    </source>
</evidence>
<feature type="compositionally biased region" description="Low complexity" evidence="1">
    <location>
        <begin position="211"/>
        <end position="225"/>
    </location>
</feature>
<dbReference type="GO" id="GO:0005886">
    <property type="term" value="C:plasma membrane"/>
    <property type="evidence" value="ECO:0007669"/>
    <property type="project" value="TreeGrafter"/>
</dbReference>
<feature type="region of interest" description="Disordered" evidence="1">
    <location>
        <begin position="718"/>
        <end position="739"/>
    </location>
</feature>
<reference evidence="4 5" key="1">
    <citation type="submission" date="2020-08" db="EMBL/GenBank/DDBJ databases">
        <authorList>
            <person name="Newling K."/>
            <person name="Davey J."/>
            <person name="Forrester S."/>
        </authorList>
    </citation>
    <scope>NUCLEOTIDE SEQUENCE [LARGE SCALE GENOMIC DNA]</scope>
    <source>
        <strain evidence="5">Crithidia deanei Carvalho (ATCC PRA-265)</strain>
    </source>
</reference>
<feature type="domain" description="C2CD5 C-terminal" evidence="3">
    <location>
        <begin position="849"/>
        <end position="942"/>
    </location>
</feature>
<feature type="region of interest" description="Disordered" evidence="1">
    <location>
        <begin position="107"/>
        <end position="187"/>
    </location>
</feature>
<feature type="domain" description="C2" evidence="2">
    <location>
        <begin position="5"/>
        <end position="74"/>
    </location>
</feature>
<dbReference type="InterPro" id="IPR038983">
    <property type="entry name" value="C2CD5"/>
</dbReference>
<proteinExistence type="predicted"/>
<accession>A0A7G2CKW0</accession>
<dbReference type="AlphaFoldDB" id="A0A7G2CKW0"/>
<feature type="region of interest" description="Disordered" evidence="1">
    <location>
        <begin position="963"/>
        <end position="985"/>
    </location>
</feature>
<feature type="compositionally biased region" description="Low complexity" evidence="1">
    <location>
        <begin position="972"/>
        <end position="985"/>
    </location>
</feature>
<dbReference type="VEuPathDB" id="TriTrypDB:ADEAN_000708000"/>
<dbReference type="GO" id="GO:0072659">
    <property type="term" value="P:protein localization to plasma membrane"/>
    <property type="evidence" value="ECO:0007669"/>
    <property type="project" value="TreeGrafter"/>
</dbReference>
<keyword evidence="5" id="KW-1185">Reference proteome</keyword>
<dbReference type="GO" id="GO:0031340">
    <property type="term" value="P:positive regulation of vesicle fusion"/>
    <property type="evidence" value="ECO:0007669"/>
    <property type="project" value="TreeGrafter"/>
</dbReference>
<dbReference type="EMBL" id="LR877158">
    <property type="protein sequence ID" value="CAD2219571.1"/>
    <property type="molecule type" value="Genomic_DNA"/>
</dbReference>
<feature type="compositionally biased region" description="Basic residues" evidence="1">
    <location>
        <begin position="157"/>
        <end position="169"/>
    </location>
</feature>
<protein>
    <submittedName>
        <fullName evidence="4">Uncharacterized protein</fullName>
    </submittedName>
</protein>
<feature type="compositionally biased region" description="Low complexity" evidence="1">
    <location>
        <begin position="118"/>
        <end position="132"/>
    </location>
</feature>
<evidence type="ECO:0000259" key="2">
    <source>
        <dbReference type="Pfam" id="PF23025"/>
    </source>
</evidence>
<dbReference type="InterPro" id="IPR057815">
    <property type="entry name" value="C2CD5_C"/>
</dbReference>
<dbReference type="GO" id="GO:0065002">
    <property type="term" value="P:intracellular protein transmembrane transport"/>
    <property type="evidence" value="ECO:0007669"/>
    <property type="project" value="TreeGrafter"/>
</dbReference>
<evidence type="ECO:0000313" key="4">
    <source>
        <dbReference type="EMBL" id="CAD2219571.1"/>
    </source>
</evidence>
<dbReference type="GO" id="GO:0090314">
    <property type="term" value="P:positive regulation of protein targeting to membrane"/>
    <property type="evidence" value="ECO:0007669"/>
    <property type="project" value="TreeGrafter"/>
</dbReference>
<dbReference type="GO" id="GO:0005544">
    <property type="term" value="F:calcium-dependent phospholipid binding"/>
    <property type="evidence" value="ECO:0007669"/>
    <property type="project" value="InterPro"/>
</dbReference>
<feature type="compositionally biased region" description="Polar residues" evidence="1">
    <location>
        <begin position="174"/>
        <end position="186"/>
    </location>
</feature>
<feature type="region of interest" description="Disordered" evidence="1">
    <location>
        <begin position="211"/>
        <end position="259"/>
    </location>
</feature>
<dbReference type="PANTHER" id="PTHR37412">
    <property type="entry name" value="C2 DOMAIN-CONTAINING PROTEIN 5"/>
    <property type="match status" value="1"/>
</dbReference>
<sequence>MHATVSKPKKRNSKGVELALSISQALPYIEFTLHRQLIFQLRLAKLNACFGIKVEIVVGPEVIVGSLIGTGFRLAGLPLLSSPKLEITDRSIANSDVVMRLRDVIDRQRRMQRRGQHSSSSSSSTNSSSSEYSSDEEESSNQGTPEYPDEYSFSPNAKKKSKGKKRGKKSVSGATTPSNSSLSTPVLRNAGALANTNEAADLEERHSWVLSSDQSSFSSSNSSDTNSDDDYYYQLGDQFNGAQGDKAKDRRRKNGKRGKGDFIVSIDDLEEADMYTGTLDECSHYESSVLLTTPYVPDHVNNFDRHEAIVLTRRYAILSGSGGAAGNAPNGEELVYGGSSTTYPGNGTAGNAGGGGVGNNERGLSTRMFNQCCADAKRAFVQLVCRIAMRCGSANNNMNGTKNAPQGLKNIDEVRSFIVERFCVTNFKFSIRFDKTNNLTGGPAGGGAGAPAVGAAMLLNTDRQRHRHTPYDVHGVMGGNSSLQDSAAPEAKNANSALNHFLQSFEGTAGGGSSSVYGGEHSLLYLRLEGLLLMSTDKGKKYLLGLEDKSFKECLRYAKEDISSLYYQAYADPHNSSDIPNTSAMTATTSNTENVSTNGAAGGTTAIAAGGNLIHRKTILYHTYFRLFRNVTAPFSLAYVMEYNLHKINRHPNGVCHPHTPGTANTNASFGSAKHNNSAEGSLNASLVGNSNFLDLYSLSTNSQRLSLPTRNYYSFYNNTNSGNSVSNKKKNMSKTTVGEKLESIGQSVVEWVGRKTNMLNINNKANGDGTGRTKGEEGSSVSPSTYVATNLHQHYTPPHTEHPSHGDASPDHNHHNTNNNNTPHSRASPYVSHYTAQLPPLRTTVVHCTPLDYVSGRAIVRYLGYLSQHCVREITNVSTASEQSKCITKVEFEMQTLMSSWVLLLGGNTLLNHEIIYHEISFSEASGGTCFVFATVRGDAALTSNQVRSAVATSINAAATTGLPQEESDYESSSSMSSASDRDE</sequence>
<evidence type="ECO:0000313" key="5">
    <source>
        <dbReference type="Proteomes" id="UP000515908"/>
    </source>
</evidence>
<dbReference type="GO" id="GO:0005509">
    <property type="term" value="F:calcium ion binding"/>
    <property type="evidence" value="ECO:0007669"/>
    <property type="project" value="TreeGrafter"/>
</dbReference>
<feature type="region of interest" description="Disordered" evidence="1">
    <location>
        <begin position="761"/>
        <end position="829"/>
    </location>
</feature>
<name>A0A7G2CKW0_9TRYP</name>
<feature type="compositionally biased region" description="Low complexity" evidence="1">
    <location>
        <begin position="718"/>
        <end position="727"/>
    </location>
</feature>
<dbReference type="Pfam" id="PF23128">
    <property type="entry name" value="YbjQ_4"/>
    <property type="match status" value="1"/>
</dbReference>
<feature type="compositionally biased region" description="Basic and acidic residues" evidence="1">
    <location>
        <begin position="800"/>
        <end position="815"/>
    </location>
</feature>
<gene>
    <name evidence="4" type="ORF">ADEAN_000708000</name>
</gene>
<dbReference type="GO" id="GO:0010828">
    <property type="term" value="P:positive regulation of D-glucose transmembrane transport"/>
    <property type="evidence" value="ECO:0007669"/>
    <property type="project" value="TreeGrafter"/>
</dbReference>
<dbReference type="Proteomes" id="UP000515908">
    <property type="component" value="Chromosome 14"/>
</dbReference>
<organism evidence="4 5">
    <name type="scientific">Angomonas deanei</name>
    <dbReference type="NCBI Taxonomy" id="59799"/>
    <lineage>
        <taxon>Eukaryota</taxon>
        <taxon>Discoba</taxon>
        <taxon>Euglenozoa</taxon>
        <taxon>Kinetoplastea</taxon>
        <taxon>Metakinetoplastina</taxon>
        <taxon>Trypanosomatida</taxon>
        <taxon>Trypanosomatidae</taxon>
        <taxon>Strigomonadinae</taxon>
        <taxon>Angomonas</taxon>
    </lineage>
</organism>
<feature type="compositionally biased region" description="Polar residues" evidence="1">
    <location>
        <begin position="780"/>
        <end position="794"/>
    </location>
</feature>
<dbReference type="PANTHER" id="PTHR37412:SF2">
    <property type="entry name" value="C2 DOMAIN-CONTAINING PROTEIN 5"/>
    <property type="match status" value="1"/>
</dbReference>
<evidence type="ECO:0000256" key="1">
    <source>
        <dbReference type="SAM" id="MobiDB-lite"/>
    </source>
</evidence>
<dbReference type="InterPro" id="IPR056431">
    <property type="entry name" value="C2CD5_YbjQ-rel_dom"/>
</dbReference>
<dbReference type="Pfam" id="PF23025">
    <property type="entry name" value="YbjQ_2"/>
    <property type="match status" value="1"/>
</dbReference>